<keyword evidence="4" id="KW-1185">Reference proteome</keyword>
<evidence type="ECO:0000259" key="2">
    <source>
        <dbReference type="Pfam" id="PF26551"/>
    </source>
</evidence>
<sequence length="110" mass="11777">MSTTPDTRDRLRVILPHWIGHNAEHVEDMRRWLDAAAGAGPEAADRLREAMAGMTQAGAALTALLGLLGGGPGAVPGHDHHHGHHHHGHHDHHHGHQHGHHHEHGDGTAG</sequence>
<organism evidence="3 4">
    <name type="scientific">Azospirillum picis</name>
    <dbReference type="NCBI Taxonomy" id="488438"/>
    <lineage>
        <taxon>Bacteria</taxon>
        <taxon>Pseudomonadati</taxon>
        <taxon>Pseudomonadota</taxon>
        <taxon>Alphaproteobacteria</taxon>
        <taxon>Rhodospirillales</taxon>
        <taxon>Azospirillaceae</taxon>
        <taxon>Azospirillum</taxon>
    </lineage>
</organism>
<proteinExistence type="predicted"/>
<dbReference type="EMBL" id="JAUSVU010000025">
    <property type="protein sequence ID" value="MDQ0536313.1"/>
    <property type="molecule type" value="Genomic_DNA"/>
</dbReference>
<protein>
    <recommendedName>
        <fullName evidence="2">DUF8180 domain-containing protein</fullName>
    </recommendedName>
</protein>
<feature type="region of interest" description="Disordered" evidence="1">
    <location>
        <begin position="72"/>
        <end position="110"/>
    </location>
</feature>
<evidence type="ECO:0000313" key="4">
    <source>
        <dbReference type="Proteomes" id="UP001244552"/>
    </source>
</evidence>
<comment type="caution">
    <text evidence="3">The sequence shown here is derived from an EMBL/GenBank/DDBJ whole genome shotgun (WGS) entry which is preliminary data.</text>
</comment>
<dbReference type="Pfam" id="PF26551">
    <property type="entry name" value="DUF8180"/>
    <property type="match status" value="1"/>
</dbReference>
<dbReference type="Proteomes" id="UP001244552">
    <property type="component" value="Unassembled WGS sequence"/>
</dbReference>
<gene>
    <name evidence="3" type="ORF">QO018_005209</name>
</gene>
<feature type="domain" description="DUF8180" evidence="2">
    <location>
        <begin position="11"/>
        <end position="67"/>
    </location>
</feature>
<evidence type="ECO:0000256" key="1">
    <source>
        <dbReference type="SAM" id="MobiDB-lite"/>
    </source>
</evidence>
<dbReference type="RefSeq" id="WP_246513593.1">
    <property type="nucleotide sequence ID" value="NZ_JAGINO010000026.1"/>
</dbReference>
<reference evidence="3 4" key="1">
    <citation type="submission" date="2023-07" db="EMBL/GenBank/DDBJ databases">
        <title>Genomic Encyclopedia of Type Strains, Phase IV (KMG-IV): sequencing the most valuable type-strain genomes for metagenomic binning, comparative biology and taxonomic classification.</title>
        <authorList>
            <person name="Goeker M."/>
        </authorList>
    </citation>
    <scope>NUCLEOTIDE SEQUENCE [LARGE SCALE GENOMIC DNA]</scope>
    <source>
        <strain evidence="3 4">DSM 19922</strain>
    </source>
</reference>
<dbReference type="InterPro" id="IPR058493">
    <property type="entry name" value="DUF8180"/>
</dbReference>
<accession>A0ABU0MT01</accession>
<feature type="compositionally biased region" description="Basic residues" evidence="1">
    <location>
        <begin position="79"/>
        <end position="102"/>
    </location>
</feature>
<evidence type="ECO:0000313" key="3">
    <source>
        <dbReference type="EMBL" id="MDQ0536313.1"/>
    </source>
</evidence>
<name>A0ABU0MT01_9PROT</name>